<dbReference type="InterPro" id="IPR021109">
    <property type="entry name" value="Peptidase_aspartic_dom_sf"/>
</dbReference>
<dbReference type="EMBL" id="JBBPBM010000002">
    <property type="protein sequence ID" value="KAK8597323.1"/>
    <property type="molecule type" value="Genomic_DNA"/>
</dbReference>
<dbReference type="PANTHER" id="PTHR33067">
    <property type="entry name" value="RNA-DIRECTED DNA POLYMERASE-RELATED"/>
    <property type="match status" value="1"/>
</dbReference>
<feature type="region of interest" description="Disordered" evidence="1">
    <location>
        <begin position="510"/>
        <end position="580"/>
    </location>
</feature>
<evidence type="ECO:0000256" key="1">
    <source>
        <dbReference type="SAM" id="MobiDB-lite"/>
    </source>
</evidence>
<name>A0ABR2GA17_9ROSI</name>
<sequence length="820" mass="92666">MTRANPRGQLFQLDPEIERTGRELRLRARVIMQGANGRNLAVGEEREHPGQNTPAPAGHAIAPPQNNQQPPARTVRDYLAEDLEGLNLAVTTPEFEAEHFELKPVMFNMLNTLGQFGGSLAENARQHLKSFLEICNSFKIHGVSNDVLKLKLFPYSLTDKARAWLNNLPPGYLQSWTELCRSFLAKFSYNNMTDHLRNQITSFRQEDNEAMHEAWERYRDLFRRCPMHGLPEWTQVSIFYNSVNTPTRMMLDASANGTLLDKPPREGLEILDKLAQNDYQHPTSRRGSTRRGTAHLDSSDTILAQIASLTNMVKNMQKQPHIQEVKAFDAFCEQCGSNHDASECGQQVESSCYVGNYNRNTMSNTYNPAWRNHPIFSWKNQNNTLNPQQPTQTGFQNQPRQNQQPLPKQEFQQPTDYKNLQNTLTQFMAQTSAYMAKTDRFIQKTDAFMDRTEMKLQNHDATLKSLETQIGQISHILNSRPIGGFPSNTEVAKGATHEQCKAITTRSGKILESNQGGMAANPSPATDTPAKADEPAEVSEDLSNPHTTTGESSAESSHTHTDKPEESRPPPPFPQRLKKQKQDYQFKKFFDILKQVHINLPLVEALQQMPNYAKFLKDMVTRKKRIEEFETAAATETYLALMHNKVPAKKTDPGSFTIECFIGHNYPTKALCDPGASINLMPKSVFQKLGIGEAKPTTVMLQLADHSYVQPEGKIEDILVKVDKFIFPDDFLILDCEANEYAPIILGRPFLSTSRAVIDFDKDEIIFKVENNSVKMKSLTEKLNKGKDIAEPPAKDTPRTKPYMGAHVERDKAAMSLRDA</sequence>
<feature type="compositionally biased region" description="Basic and acidic residues" evidence="1">
    <location>
        <begin position="557"/>
        <end position="568"/>
    </location>
</feature>
<organism evidence="3 4">
    <name type="scientific">Hibiscus sabdariffa</name>
    <name type="common">roselle</name>
    <dbReference type="NCBI Taxonomy" id="183260"/>
    <lineage>
        <taxon>Eukaryota</taxon>
        <taxon>Viridiplantae</taxon>
        <taxon>Streptophyta</taxon>
        <taxon>Embryophyta</taxon>
        <taxon>Tracheophyta</taxon>
        <taxon>Spermatophyta</taxon>
        <taxon>Magnoliopsida</taxon>
        <taxon>eudicotyledons</taxon>
        <taxon>Gunneridae</taxon>
        <taxon>Pentapetalae</taxon>
        <taxon>rosids</taxon>
        <taxon>malvids</taxon>
        <taxon>Malvales</taxon>
        <taxon>Malvaceae</taxon>
        <taxon>Malvoideae</taxon>
        <taxon>Hibiscus</taxon>
    </lineage>
</organism>
<feature type="domain" description="Retrotransposon gag" evidence="2">
    <location>
        <begin position="151"/>
        <end position="244"/>
    </location>
</feature>
<proteinExistence type="predicted"/>
<dbReference type="CDD" id="cd00303">
    <property type="entry name" value="retropepsin_like"/>
    <property type="match status" value="1"/>
</dbReference>
<dbReference type="SUPFAM" id="SSF50630">
    <property type="entry name" value="Acid proteases"/>
    <property type="match status" value="1"/>
</dbReference>
<feature type="region of interest" description="Disordered" evidence="1">
    <location>
        <begin position="38"/>
        <end position="71"/>
    </location>
</feature>
<gene>
    <name evidence="3" type="ORF">V6N12_065794</name>
</gene>
<dbReference type="Pfam" id="PF03732">
    <property type="entry name" value="Retrotrans_gag"/>
    <property type="match status" value="1"/>
</dbReference>
<reference evidence="3 4" key="1">
    <citation type="journal article" date="2024" name="G3 (Bethesda)">
        <title>Genome assembly of Hibiscus sabdariffa L. provides insights into metabolisms of medicinal natural products.</title>
        <authorList>
            <person name="Kim T."/>
        </authorList>
    </citation>
    <scope>NUCLEOTIDE SEQUENCE [LARGE SCALE GENOMIC DNA]</scope>
    <source>
        <strain evidence="3">TK-2024</strain>
        <tissue evidence="3">Old leaves</tissue>
    </source>
</reference>
<evidence type="ECO:0000259" key="2">
    <source>
        <dbReference type="Pfam" id="PF03732"/>
    </source>
</evidence>
<feature type="compositionally biased region" description="Polar residues" evidence="1">
    <location>
        <begin position="541"/>
        <end position="556"/>
    </location>
</feature>
<evidence type="ECO:0000313" key="4">
    <source>
        <dbReference type="Proteomes" id="UP001472677"/>
    </source>
</evidence>
<feature type="region of interest" description="Disordered" evidence="1">
    <location>
        <begin position="377"/>
        <end position="412"/>
    </location>
</feature>
<dbReference type="Gene3D" id="2.40.70.10">
    <property type="entry name" value="Acid Proteases"/>
    <property type="match status" value="1"/>
</dbReference>
<keyword evidence="4" id="KW-1185">Reference proteome</keyword>
<dbReference type="Pfam" id="PF13650">
    <property type="entry name" value="Asp_protease_2"/>
    <property type="match status" value="1"/>
</dbReference>
<feature type="compositionally biased region" description="Low complexity" evidence="1">
    <location>
        <begin position="380"/>
        <end position="409"/>
    </location>
</feature>
<dbReference type="Proteomes" id="UP001472677">
    <property type="component" value="Unassembled WGS sequence"/>
</dbReference>
<accession>A0ABR2GA17</accession>
<feature type="compositionally biased region" description="Basic and acidic residues" evidence="1">
    <location>
        <begin position="785"/>
        <end position="799"/>
    </location>
</feature>
<protein>
    <recommendedName>
        <fullName evidence="2">Retrotransposon gag domain-containing protein</fullName>
    </recommendedName>
</protein>
<comment type="caution">
    <text evidence="3">The sequence shown here is derived from an EMBL/GenBank/DDBJ whole genome shotgun (WGS) entry which is preliminary data.</text>
</comment>
<evidence type="ECO:0000313" key="3">
    <source>
        <dbReference type="EMBL" id="KAK8597323.1"/>
    </source>
</evidence>
<dbReference type="InterPro" id="IPR005162">
    <property type="entry name" value="Retrotrans_gag_dom"/>
</dbReference>
<feature type="region of interest" description="Disordered" evidence="1">
    <location>
        <begin position="785"/>
        <end position="805"/>
    </location>
</feature>